<organism evidence="3 4">
    <name type="scientific">Colletotrichum kahawae</name>
    <name type="common">Coffee berry disease fungus</name>
    <dbReference type="NCBI Taxonomy" id="34407"/>
    <lineage>
        <taxon>Eukaryota</taxon>
        <taxon>Fungi</taxon>
        <taxon>Dikarya</taxon>
        <taxon>Ascomycota</taxon>
        <taxon>Pezizomycotina</taxon>
        <taxon>Sordariomycetes</taxon>
        <taxon>Hypocreomycetidae</taxon>
        <taxon>Glomerellales</taxon>
        <taxon>Glomerellaceae</taxon>
        <taxon>Colletotrichum</taxon>
        <taxon>Colletotrichum gloeosporioides species complex</taxon>
    </lineage>
</organism>
<evidence type="ECO:0000313" key="3">
    <source>
        <dbReference type="EMBL" id="KAK2742888.1"/>
    </source>
</evidence>
<dbReference type="InterPro" id="IPR011058">
    <property type="entry name" value="Cyanovirin-N"/>
</dbReference>
<feature type="chain" id="PRO_5041978354" description="Cyanovirin-N domain-containing protein" evidence="1">
    <location>
        <begin position="25"/>
        <end position="160"/>
    </location>
</feature>
<evidence type="ECO:0000256" key="1">
    <source>
        <dbReference type="SAM" id="SignalP"/>
    </source>
</evidence>
<dbReference type="EMBL" id="VYYT01000324">
    <property type="protein sequence ID" value="KAK2742888.1"/>
    <property type="molecule type" value="Genomic_DNA"/>
</dbReference>
<dbReference type="SMART" id="SM01111">
    <property type="entry name" value="CVNH"/>
    <property type="match status" value="1"/>
</dbReference>
<evidence type="ECO:0000313" key="4">
    <source>
        <dbReference type="Proteomes" id="UP001281614"/>
    </source>
</evidence>
<feature type="signal peptide" evidence="1">
    <location>
        <begin position="1"/>
        <end position="24"/>
    </location>
</feature>
<proteinExistence type="predicted"/>
<name>A0AAD9Y8L2_COLKA</name>
<accession>A0AAD9Y8L2</accession>
<protein>
    <recommendedName>
        <fullName evidence="2">Cyanovirin-N domain-containing protein</fullName>
    </recommendedName>
</protein>
<dbReference type="InterPro" id="IPR036673">
    <property type="entry name" value="Cyanovirin-N_sf"/>
</dbReference>
<dbReference type="SUPFAM" id="SSF51322">
    <property type="entry name" value="Cyanovirin-N"/>
    <property type="match status" value="1"/>
</dbReference>
<reference evidence="3" key="1">
    <citation type="submission" date="2023-02" db="EMBL/GenBank/DDBJ databases">
        <title>Colletotrichum kahawae CIFC_Que2 genome sequencing and assembly.</title>
        <authorList>
            <person name="Baroncelli R."/>
        </authorList>
    </citation>
    <scope>NUCLEOTIDE SEQUENCE</scope>
    <source>
        <strain evidence="3">CIFC_Que2</strain>
    </source>
</reference>
<dbReference type="Proteomes" id="UP001281614">
    <property type="component" value="Unassembled WGS sequence"/>
</dbReference>
<keyword evidence="1" id="KW-0732">Signal</keyword>
<gene>
    <name evidence="3" type="ORF">CKAH01_18430</name>
</gene>
<evidence type="ECO:0000259" key="2">
    <source>
        <dbReference type="SMART" id="SM01111"/>
    </source>
</evidence>
<sequence length="160" mass="17552">MPFSVAKSLGYLAVLCSIPGGVSGEERADQLAKRESPLKPRGFLSSCVDWGTVFNEKNKMAAHCRTTTGNWTWSVLNLNHCLLNNNGYLMAQDETSWANYQCSTEVDEESGRHVGHGIDLNEVVGNDNGNLFCGRHAYKGSVLSQHQVGWSGFDIVISQD</sequence>
<feature type="domain" description="Cyanovirin-N" evidence="2">
    <location>
        <begin position="42"/>
        <end position="133"/>
    </location>
</feature>
<dbReference type="Pfam" id="PF08881">
    <property type="entry name" value="CVNH"/>
    <property type="match status" value="1"/>
</dbReference>
<keyword evidence="4" id="KW-1185">Reference proteome</keyword>
<comment type="caution">
    <text evidence="3">The sequence shown here is derived from an EMBL/GenBank/DDBJ whole genome shotgun (WGS) entry which is preliminary data.</text>
</comment>
<dbReference type="Gene3D" id="2.30.60.10">
    <property type="entry name" value="Cyanovirin-N"/>
    <property type="match status" value="1"/>
</dbReference>
<dbReference type="AlphaFoldDB" id="A0AAD9Y8L2"/>